<dbReference type="Gene3D" id="3.90.1570.30">
    <property type="match status" value="1"/>
</dbReference>
<evidence type="ECO:0000313" key="2">
    <source>
        <dbReference type="EMBL" id="NIK73374.1"/>
    </source>
</evidence>
<proteinExistence type="predicted"/>
<keyword evidence="2" id="KW-0378">Hydrolase</keyword>
<evidence type="ECO:0000259" key="1">
    <source>
        <dbReference type="Pfam" id="PF13588"/>
    </source>
</evidence>
<evidence type="ECO:0000313" key="3">
    <source>
        <dbReference type="Proteomes" id="UP000537126"/>
    </source>
</evidence>
<dbReference type="GO" id="GO:0004519">
    <property type="term" value="F:endonuclease activity"/>
    <property type="evidence" value="ECO:0007669"/>
    <property type="project" value="UniProtKB-KW"/>
</dbReference>
<protein>
    <submittedName>
        <fullName evidence="2">Type I site-specific restriction endonuclease</fullName>
    </submittedName>
</protein>
<keyword evidence="2" id="KW-0540">Nuclease</keyword>
<keyword evidence="2" id="KW-0255">Endonuclease</keyword>
<name>A0A846MPC1_9BACT</name>
<dbReference type="Proteomes" id="UP000537126">
    <property type="component" value="Unassembled WGS sequence"/>
</dbReference>
<accession>A0A846MPC1</accession>
<dbReference type="Pfam" id="PF13588">
    <property type="entry name" value="HSDR_N_2"/>
    <property type="match status" value="1"/>
</dbReference>
<comment type="caution">
    <text evidence="2">The sequence shown here is derived from an EMBL/GenBank/DDBJ whole genome shotgun (WGS) entry which is preliminary data.</text>
</comment>
<sequence length="144" mass="17070">MQTSIPQYQHRIRKGAKGALFIFDTIRKKWVRLLPEEWVRQQFIRWLIEEQHYPAALIAVEQSVGKWRADLVVYDRQGQPFLVVECKRHTITLSRYTLMQVLRYNALLKAPYWAITNGEEVYLFSVNTETQNVEALDEFPPFPS</sequence>
<gene>
    <name evidence="2" type="ORF">FHS56_000860</name>
</gene>
<organism evidence="2 3">
    <name type="scientific">Thermonema lapsum</name>
    <dbReference type="NCBI Taxonomy" id="28195"/>
    <lineage>
        <taxon>Bacteria</taxon>
        <taxon>Pseudomonadati</taxon>
        <taxon>Bacteroidota</taxon>
        <taxon>Cytophagia</taxon>
        <taxon>Cytophagales</taxon>
        <taxon>Thermonemataceae</taxon>
        <taxon>Thermonema</taxon>
    </lineage>
</organism>
<dbReference type="RefSeq" id="WP_166918618.1">
    <property type="nucleotide sequence ID" value="NZ_JAASRN010000001.1"/>
</dbReference>
<dbReference type="EMBL" id="JAASRN010000001">
    <property type="protein sequence ID" value="NIK73374.1"/>
    <property type="molecule type" value="Genomic_DNA"/>
</dbReference>
<feature type="domain" description="Type I restriction enzyme R protein N-terminal" evidence="1">
    <location>
        <begin position="35"/>
        <end position="140"/>
    </location>
</feature>
<dbReference type="AlphaFoldDB" id="A0A846MPC1"/>
<keyword evidence="3" id="KW-1185">Reference proteome</keyword>
<dbReference type="InterPro" id="IPR029464">
    <property type="entry name" value="HSDR_N"/>
</dbReference>
<reference evidence="2 3" key="1">
    <citation type="submission" date="2020-03" db="EMBL/GenBank/DDBJ databases">
        <title>Genomic Encyclopedia of Type Strains, Phase IV (KMG-IV): sequencing the most valuable type-strain genomes for metagenomic binning, comparative biology and taxonomic classification.</title>
        <authorList>
            <person name="Goeker M."/>
        </authorList>
    </citation>
    <scope>NUCLEOTIDE SEQUENCE [LARGE SCALE GENOMIC DNA]</scope>
    <source>
        <strain evidence="2 3">DSM 5718</strain>
    </source>
</reference>